<feature type="compositionally biased region" description="Polar residues" evidence="1">
    <location>
        <begin position="403"/>
        <end position="427"/>
    </location>
</feature>
<feature type="compositionally biased region" description="Polar residues" evidence="1">
    <location>
        <begin position="49"/>
        <end position="58"/>
    </location>
</feature>
<proteinExistence type="predicted"/>
<name>A0A8J2R0N8_9NEOP</name>
<accession>A0A8J2R0N8</accession>
<feature type="compositionally biased region" description="Basic residues" evidence="1">
    <location>
        <begin position="287"/>
        <end position="302"/>
    </location>
</feature>
<feature type="compositionally biased region" description="Polar residues" evidence="1">
    <location>
        <begin position="143"/>
        <end position="161"/>
    </location>
</feature>
<dbReference type="Proteomes" id="UP000789524">
    <property type="component" value="Unassembled WGS sequence"/>
</dbReference>
<protein>
    <submittedName>
        <fullName evidence="2">(African queen) hypothetical protein</fullName>
    </submittedName>
</protein>
<feature type="region of interest" description="Disordered" evidence="1">
    <location>
        <begin position="1"/>
        <end position="62"/>
    </location>
</feature>
<dbReference type="EMBL" id="CAKASE010000078">
    <property type="protein sequence ID" value="CAG9579123.1"/>
    <property type="molecule type" value="Genomic_DNA"/>
</dbReference>
<feature type="region of interest" description="Disordered" evidence="1">
    <location>
        <begin position="551"/>
        <end position="571"/>
    </location>
</feature>
<dbReference type="OrthoDB" id="7367897at2759"/>
<evidence type="ECO:0000256" key="1">
    <source>
        <dbReference type="SAM" id="MobiDB-lite"/>
    </source>
</evidence>
<feature type="compositionally biased region" description="Basic and acidic residues" evidence="1">
    <location>
        <begin position="244"/>
        <end position="263"/>
    </location>
</feature>
<feature type="compositionally biased region" description="Basic and acidic residues" evidence="1">
    <location>
        <begin position="553"/>
        <end position="568"/>
    </location>
</feature>
<reference evidence="2" key="1">
    <citation type="submission" date="2021-09" db="EMBL/GenBank/DDBJ databases">
        <authorList>
            <person name="Martin H S."/>
        </authorList>
    </citation>
    <scope>NUCLEOTIDE SEQUENCE</scope>
</reference>
<sequence>MECDDNGRERPPPATSVSRGVQRARAAGSRRGLQLAYPRAGRPARALETHTSAATTATPGHPFMSNMDEISYWVYTKRAPCLFNYDNVLKKQVEQAHCSKATPVSGQSIIEEVPSTNKKKRKIKLIDDDSISSEKPQNVYFETPQNQNQKTAPSSCKSDTLGSNIEFNIKKSCVQNKSKRIKLQKNNQAHKKNKVVTSTPKVTNLRRSLRRAQQQNRNGELNSSFDIYNDKDDDDTQLQNQSQKIDEGHHNKSKTFPEQDKDTTVQNGQFEDLSDVSGFTANYIRSTKIHSAKTPRKPRNRNSRNIVKNNKAAEREDEKIIVCVNKSVNTGLGETNILNCSTDSSQNVINLVSVKNNSRSSKVNKSTSLLKFMESKLDHPKDNVSHNKVHDVPAKTQLNISFQSKSSGTSRYPTRYRNNTKISNIGNNHKHSPRQRFSERINKLDDSDRKENSQERITTRTRSRKKNINSEVLELNHTRDQSSSGVAMNVATCDNTNTQGNTTSSRCLRSRRCKDKSAIYKDFFSDGSDGKVVEETNCPLVKTSPRCVGRSKKCSERRARSPTRDRSRNRSGFTACFSDSGSDDEPLKQRKFFC</sequence>
<feature type="compositionally biased region" description="Polar residues" evidence="1">
    <location>
        <begin position="195"/>
        <end position="226"/>
    </location>
</feature>
<organism evidence="2 3">
    <name type="scientific">Danaus chrysippus</name>
    <name type="common">African queen</name>
    <dbReference type="NCBI Taxonomy" id="151541"/>
    <lineage>
        <taxon>Eukaryota</taxon>
        <taxon>Metazoa</taxon>
        <taxon>Ecdysozoa</taxon>
        <taxon>Arthropoda</taxon>
        <taxon>Hexapoda</taxon>
        <taxon>Insecta</taxon>
        <taxon>Pterygota</taxon>
        <taxon>Neoptera</taxon>
        <taxon>Endopterygota</taxon>
        <taxon>Lepidoptera</taxon>
        <taxon>Glossata</taxon>
        <taxon>Ditrysia</taxon>
        <taxon>Papilionoidea</taxon>
        <taxon>Nymphalidae</taxon>
        <taxon>Danainae</taxon>
        <taxon>Danaini</taxon>
        <taxon>Danaina</taxon>
        <taxon>Danaus</taxon>
        <taxon>Anosia</taxon>
    </lineage>
</organism>
<evidence type="ECO:0000313" key="2">
    <source>
        <dbReference type="EMBL" id="CAG9579123.1"/>
    </source>
</evidence>
<feature type="compositionally biased region" description="Basic residues" evidence="1">
    <location>
        <begin position="182"/>
        <end position="194"/>
    </location>
</feature>
<evidence type="ECO:0000313" key="3">
    <source>
        <dbReference type="Proteomes" id="UP000789524"/>
    </source>
</evidence>
<dbReference type="AlphaFoldDB" id="A0A8J2R0N8"/>
<gene>
    <name evidence="2" type="ORF">DCHRY22_LOCUS13100</name>
</gene>
<feature type="compositionally biased region" description="Basic and acidic residues" evidence="1">
    <location>
        <begin position="436"/>
        <end position="458"/>
    </location>
</feature>
<keyword evidence="3" id="KW-1185">Reference proteome</keyword>
<feature type="region of interest" description="Disordered" evidence="1">
    <location>
        <begin position="403"/>
        <end position="463"/>
    </location>
</feature>
<comment type="caution">
    <text evidence="2">The sequence shown here is derived from an EMBL/GenBank/DDBJ whole genome shotgun (WGS) entry which is preliminary data.</text>
</comment>
<feature type="region of interest" description="Disordered" evidence="1">
    <location>
        <begin position="134"/>
        <end position="161"/>
    </location>
</feature>
<feature type="region of interest" description="Disordered" evidence="1">
    <location>
        <begin position="287"/>
        <end position="312"/>
    </location>
</feature>
<feature type="compositionally biased region" description="Basic and acidic residues" evidence="1">
    <location>
        <begin position="1"/>
        <end position="11"/>
    </location>
</feature>
<feature type="region of interest" description="Disordered" evidence="1">
    <location>
        <begin position="182"/>
        <end position="265"/>
    </location>
</feature>